<dbReference type="AlphaFoldDB" id="A0A3A8QMR5"/>
<feature type="compositionally biased region" description="Basic residues" evidence="1">
    <location>
        <begin position="96"/>
        <end position="106"/>
    </location>
</feature>
<dbReference type="EMBL" id="RAWK01000049">
    <property type="protein sequence ID" value="RKH69807.1"/>
    <property type="molecule type" value="Genomic_DNA"/>
</dbReference>
<feature type="region of interest" description="Disordered" evidence="1">
    <location>
        <begin position="40"/>
        <end position="144"/>
    </location>
</feature>
<gene>
    <name evidence="2" type="ORF">D7W81_10360</name>
</gene>
<keyword evidence="3" id="KW-1185">Reference proteome</keyword>
<dbReference type="Gene3D" id="3.40.50.620">
    <property type="entry name" value="HUPs"/>
    <property type="match status" value="1"/>
</dbReference>
<name>A0A3A8QMR5_9BACT</name>
<dbReference type="InterPro" id="IPR014729">
    <property type="entry name" value="Rossmann-like_a/b/a_fold"/>
</dbReference>
<sequence length="173" mass="17971">MDGGGASWGRGVWAADSGGRDGSMVLAPGREGVWRDGASALLPSCCQGPPDARRHGRGDTRGCPSRRRGPSWRRTPGPPLPPAAGARGPRGARPGVRARARPRPVRLHLPVRPLAPAGPGSNVPLTGASSRSPARGALERRTGVRRAVLGSVAQEVVARSRRPVLVVKHSALP</sequence>
<feature type="compositionally biased region" description="Low complexity" evidence="1">
    <location>
        <begin position="107"/>
        <end position="117"/>
    </location>
</feature>
<evidence type="ECO:0000313" key="3">
    <source>
        <dbReference type="Proteomes" id="UP000267003"/>
    </source>
</evidence>
<protein>
    <submittedName>
        <fullName evidence="2">Universal stress protein</fullName>
    </submittedName>
</protein>
<feature type="compositionally biased region" description="Polar residues" evidence="1">
    <location>
        <begin position="123"/>
        <end position="132"/>
    </location>
</feature>
<feature type="region of interest" description="Disordered" evidence="1">
    <location>
        <begin position="1"/>
        <end position="28"/>
    </location>
</feature>
<evidence type="ECO:0000256" key="1">
    <source>
        <dbReference type="SAM" id="MobiDB-lite"/>
    </source>
</evidence>
<proteinExistence type="predicted"/>
<feature type="compositionally biased region" description="Low complexity" evidence="1">
    <location>
        <begin position="83"/>
        <end position="95"/>
    </location>
</feature>
<organism evidence="2 3">
    <name type="scientific">Corallococcus aberystwythensis</name>
    <dbReference type="NCBI Taxonomy" id="2316722"/>
    <lineage>
        <taxon>Bacteria</taxon>
        <taxon>Pseudomonadati</taxon>
        <taxon>Myxococcota</taxon>
        <taxon>Myxococcia</taxon>
        <taxon>Myxococcales</taxon>
        <taxon>Cystobacterineae</taxon>
        <taxon>Myxococcaceae</taxon>
        <taxon>Corallococcus</taxon>
    </lineage>
</organism>
<evidence type="ECO:0000313" key="2">
    <source>
        <dbReference type="EMBL" id="RKH69807.1"/>
    </source>
</evidence>
<feature type="compositionally biased region" description="Basic and acidic residues" evidence="1">
    <location>
        <begin position="51"/>
        <end position="60"/>
    </location>
</feature>
<dbReference type="SUPFAM" id="SSF52402">
    <property type="entry name" value="Adenine nucleotide alpha hydrolases-like"/>
    <property type="match status" value="1"/>
</dbReference>
<dbReference type="Proteomes" id="UP000267003">
    <property type="component" value="Unassembled WGS sequence"/>
</dbReference>
<reference evidence="3" key="1">
    <citation type="submission" date="2018-09" db="EMBL/GenBank/DDBJ databases">
        <authorList>
            <person name="Livingstone P.G."/>
            <person name="Whitworth D.E."/>
        </authorList>
    </citation>
    <scope>NUCLEOTIDE SEQUENCE [LARGE SCALE GENOMIC DNA]</scope>
    <source>
        <strain evidence="3">AB050A</strain>
    </source>
</reference>
<comment type="caution">
    <text evidence="2">The sequence shown here is derived from an EMBL/GenBank/DDBJ whole genome shotgun (WGS) entry which is preliminary data.</text>
</comment>
<accession>A0A3A8QMR5</accession>